<dbReference type="GO" id="GO:0007076">
    <property type="term" value="P:mitotic chromosome condensation"/>
    <property type="evidence" value="ECO:0007669"/>
    <property type="project" value="InterPro"/>
</dbReference>
<keyword evidence="2" id="KW-0132">Cell division</keyword>
<name>E1EZA4_GIAIA</name>
<reference evidence="8 9" key="1">
    <citation type="journal article" date="2010" name="BMC Genomics">
        <title>Genome analysis and comparative genomics of a Giardia intestinalis assemblage E isolate.</title>
        <authorList>
            <person name="Jerlstrom-Hultqvist J."/>
            <person name="Franzen O."/>
            <person name="Ankarklev J."/>
            <person name="Xu F."/>
            <person name="Nohynkova E."/>
            <person name="Andersson J.O."/>
            <person name="Svard S.G."/>
            <person name="Andersson B."/>
        </authorList>
    </citation>
    <scope>NUCLEOTIDE SEQUENCE [LARGE SCALE GENOMIC DNA]</scope>
    <source>
        <strain evidence="8 9">P15</strain>
    </source>
</reference>
<dbReference type="PANTHER" id="PTHR14222:SF2">
    <property type="entry name" value="CONDENSIN COMPLEX SUBUNIT 1"/>
    <property type="match status" value="1"/>
</dbReference>
<feature type="domain" description="Condensin complex subunit 1 C-terminal" evidence="7">
    <location>
        <begin position="968"/>
        <end position="1071"/>
    </location>
</feature>
<dbReference type="InterPro" id="IPR016024">
    <property type="entry name" value="ARM-type_fold"/>
</dbReference>
<evidence type="ECO:0000313" key="9">
    <source>
        <dbReference type="Proteomes" id="UP000008974"/>
    </source>
</evidence>
<dbReference type="OMA" id="PETHILC"/>
<dbReference type="GO" id="GO:0000779">
    <property type="term" value="C:condensed chromosome, centromeric region"/>
    <property type="evidence" value="ECO:0007669"/>
    <property type="project" value="TreeGrafter"/>
</dbReference>
<dbReference type="InterPro" id="IPR026971">
    <property type="entry name" value="CND1/NCAPD3"/>
</dbReference>
<dbReference type="Proteomes" id="UP000008974">
    <property type="component" value="Unassembled WGS sequence"/>
</dbReference>
<dbReference type="GO" id="GO:0042393">
    <property type="term" value="F:histone binding"/>
    <property type="evidence" value="ECO:0007669"/>
    <property type="project" value="TreeGrafter"/>
</dbReference>
<evidence type="ECO:0000256" key="3">
    <source>
        <dbReference type="ARBA" id="ARBA00022776"/>
    </source>
</evidence>
<keyword evidence="5" id="KW-0131">Cell cycle</keyword>
<feature type="region of interest" description="Disordered" evidence="6">
    <location>
        <begin position="1153"/>
        <end position="1192"/>
    </location>
</feature>
<protein>
    <recommendedName>
        <fullName evidence="7">Condensin complex subunit 1 C-terminal domain-containing protein</fullName>
    </recommendedName>
</protein>
<dbReference type="InterPro" id="IPR032682">
    <property type="entry name" value="Cnd1_C"/>
</dbReference>
<evidence type="ECO:0000256" key="6">
    <source>
        <dbReference type="SAM" id="MobiDB-lite"/>
    </source>
</evidence>
<evidence type="ECO:0000259" key="7">
    <source>
        <dbReference type="Pfam" id="PF12717"/>
    </source>
</evidence>
<dbReference type="GO" id="GO:0051301">
    <property type="term" value="P:cell division"/>
    <property type="evidence" value="ECO:0007669"/>
    <property type="project" value="UniProtKB-KW"/>
</dbReference>
<keyword evidence="4" id="KW-0539">Nucleus</keyword>
<evidence type="ECO:0000313" key="8">
    <source>
        <dbReference type="EMBL" id="EFO64457.1"/>
    </source>
</evidence>
<dbReference type="OrthoDB" id="436262at2759"/>
<dbReference type="AlphaFoldDB" id="E1EZA4"/>
<dbReference type="GO" id="GO:0000796">
    <property type="term" value="C:condensin complex"/>
    <property type="evidence" value="ECO:0007669"/>
    <property type="project" value="TreeGrafter"/>
</dbReference>
<organism evidence="8 9">
    <name type="scientific">Giardia intestinalis (strain P15)</name>
    <name type="common">Giardia lamblia</name>
    <dbReference type="NCBI Taxonomy" id="658858"/>
    <lineage>
        <taxon>Eukaryota</taxon>
        <taxon>Metamonada</taxon>
        <taxon>Diplomonadida</taxon>
        <taxon>Hexamitidae</taxon>
        <taxon>Giardiinae</taxon>
        <taxon>Giardia</taxon>
    </lineage>
</organism>
<dbReference type="Pfam" id="PF12717">
    <property type="entry name" value="Cnd1"/>
    <property type="match status" value="1"/>
</dbReference>
<dbReference type="PANTHER" id="PTHR14222">
    <property type="entry name" value="CONDENSIN"/>
    <property type="match status" value="1"/>
</dbReference>
<feature type="compositionally biased region" description="Acidic residues" evidence="6">
    <location>
        <begin position="1182"/>
        <end position="1192"/>
    </location>
</feature>
<evidence type="ECO:0000256" key="2">
    <source>
        <dbReference type="ARBA" id="ARBA00022618"/>
    </source>
</evidence>
<dbReference type="GO" id="GO:0005634">
    <property type="term" value="C:nucleus"/>
    <property type="evidence" value="ECO:0007669"/>
    <property type="project" value="UniProtKB-SubCell"/>
</dbReference>
<comment type="caution">
    <text evidence="8">The sequence shown here is derived from an EMBL/GenBank/DDBJ whole genome shotgun (WGS) entry which is preliminary data.</text>
</comment>
<accession>E1EZA4</accession>
<dbReference type="SUPFAM" id="SSF48371">
    <property type="entry name" value="ARM repeat"/>
    <property type="match status" value="1"/>
</dbReference>
<evidence type="ECO:0000256" key="5">
    <source>
        <dbReference type="ARBA" id="ARBA00023306"/>
    </source>
</evidence>
<comment type="subcellular location">
    <subcellularLocation>
        <location evidence="1">Nucleus</location>
    </subcellularLocation>
</comment>
<evidence type="ECO:0000256" key="1">
    <source>
        <dbReference type="ARBA" id="ARBA00004123"/>
    </source>
</evidence>
<gene>
    <name evidence="8" type="ORF">GLP15_1383</name>
</gene>
<dbReference type="GO" id="GO:0010032">
    <property type="term" value="P:meiotic chromosome condensation"/>
    <property type="evidence" value="ECO:0007669"/>
    <property type="project" value="TreeGrafter"/>
</dbReference>
<dbReference type="EMBL" id="ACVC01000095">
    <property type="protein sequence ID" value="EFO64457.1"/>
    <property type="molecule type" value="Genomic_DNA"/>
</dbReference>
<sequence>MQGLADLLPNGPILTIKDGRVIHNGRSVLLEEATTKLLHDLEKAPSGFMLFENRDFSSVVLSLAHLYQPFAQLLLAAVSTLLSVGIIDSMATATCPSHEQVAATVISTISCLCCTIAHHFDLSETALGLLRGLDRLDGHLSYPPDLAASLFRIGMADVCRSGVKHQDKFIRQTGGDLVVETLHTSLQQSTSNEYVTQLYHLLAEATLSTITRDTNPYLSPSRGSYVCDCLIVFPIAEFNAVLQAIINIVSNQQNELLEGGLASLLEAFDRQEASYFNSTTEAVLSELTFHASYKVRAGALRGLFFSPVALLVTSAERVCDVSNGVRSTACECMTLGALKMIAEDTAECSTTAFSALQSSGHKKTRTPHNWYVKTARTLACMLMDNTSLVRKAACKGLISLLQHNPWGPSINSHELKILYNIVCKKYDRHLSLSYEDKIDLAVSLVTSVLNESENTEVTDRNNARKQVDIVISALRFAQVYEECLRLIRSHLVSTQVSDSEVFILIETCLEFKVYGSLEACCDLIALASVSGTSNEALDTRVLTSVFRVLFENGVCKLNDVEDDTAKSLEGSDQSFVNEFVNRIVFLYNTITSIYPTEAHLRHDQLDRTITVLLATIVKNTVKLTIPSALQDLLDFSRVTNSRRNMIEKLLTGVLSESDIIKYVSVRLLNMFTSIYNRFLVISSETVIRVMTIFVGALLSSKNTLFLKEMGILCYTLLSAAFSGNILEPILVTVQSHGENMKNSFLHLLQSVHNYIGNNPFLCFSEFVGILGLGGKVYIDNLSGMLMATNTVAHLIGYTSLYAELSGLLFNEYIHMLGSETAKNTLFSSGSVFMTGPNVPHSCDDIMEEFSELYVAADVALNALSTICDSYDTGEIEVASGAVFYSLILNIGKFCATLPLNFKIKDPKTGARRYFIEAALLLFVKAMKLPREHTDQSNPAQFAAYKSLISCVMTNSSVFTTKFALEQLFYPLLQNDWPEFQATGLLHLTQLISTDYLKPETHILCALKLLNSDNDSVSSIAGILFDTIAKKQPNPLRSHISELISSLLTNMESIVEEEYEFMIKYLIDMAVDASIVIALTKNIIHLADKYHTNELIIKRILYCITYLHSKVIIKASPNIVAEFRSVVNQLMEWTGPNSQISSLIPDDTSTLSHVKASHRMPSRRTTGKASRRSTKGLLNLSDLESDNSSEDGW</sequence>
<dbReference type="VEuPathDB" id="GiardiaDB:GLP15_1383"/>
<proteinExistence type="predicted"/>
<keyword evidence="3" id="KW-0498">Mitosis</keyword>
<evidence type="ECO:0000256" key="4">
    <source>
        <dbReference type="ARBA" id="ARBA00023242"/>
    </source>
</evidence>
<feature type="compositionally biased region" description="Basic residues" evidence="6">
    <location>
        <begin position="1154"/>
        <end position="1173"/>
    </location>
</feature>